<accession>A0A1M5IZL5</accession>
<evidence type="ECO:0000313" key="5">
    <source>
        <dbReference type="EMBL" id="SHG33746.1"/>
    </source>
</evidence>
<dbReference type="AlphaFoldDB" id="A0A1M5IZL5"/>
<feature type="domain" description="ABC transporter" evidence="4">
    <location>
        <begin position="6"/>
        <end position="231"/>
    </location>
</feature>
<proteinExistence type="predicted"/>
<dbReference type="SUPFAM" id="SSF52540">
    <property type="entry name" value="P-loop containing nucleoside triphosphate hydrolases"/>
    <property type="match status" value="1"/>
</dbReference>
<name>A0A1M5IZL5_9BACI</name>
<dbReference type="InterPro" id="IPR003593">
    <property type="entry name" value="AAA+_ATPase"/>
</dbReference>
<dbReference type="Proteomes" id="UP000183988">
    <property type="component" value="Unassembled WGS sequence"/>
</dbReference>
<dbReference type="GO" id="GO:0016887">
    <property type="term" value="F:ATP hydrolysis activity"/>
    <property type="evidence" value="ECO:0007669"/>
    <property type="project" value="InterPro"/>
</dbReference>
<evidence type="ECO:0000313" key="6">
    <source>
        <dbReference type="Proteomes" id="UP000183988"/>
    </source>
</evidence>
<dbReference type="Pfam" id="PF00005">
    <property type="entry name" value="ABC_tran"/>
    <property type="match status" value="1"/>
</dbReference>
<keyword evidence="1" id="KW-0813">Transport</keyword>
<evidence type="ECO:0000256" key="2">
    <source>
        <dbReference type="ARBA" id="ARBA00022741"/>
    </source>
</evidence>
<dbReference type="OrthoDB" id="2960217at2"/>
<organism evidence="5 6">
    <name type="scientific">Ornithinibacillus halophilus</name>
    <dbReference type="NCBI Taxonomy" id="930117"/>
    <lineage>
        <taxon>Bacteria</taxon>
        <taxon>Bacillati</taxon>
        <taxon>Bacillota</taxon>
        <taxon>Bacilli</taxon>
        <taxon>Bacillales</taxon>
        <taxon>Bacillaceae</taxon>
        <taxon>Ornithinibacillus</taxon>
    </lineage>
</organism>
<protein>
    <submittedName>
        <fullName evidence="5">ABC-2 type transport system ATP-binding protein</fullName>
    </submittedName>
</protein>
<gene>
    <name evidence="5" type="ORF">SAMN05216225_102712</name>
</gene>
<reference evidence="5 6" key="1">
    <citation type="submission" date="2016-11" db="EMBL/GenBank/DDBJ databases">
        <authorList>
            <person name="Jaros S."/>
            <person name="Januszkiewicz K."/>
            <person name="Wedrychowicz H."/>
        </authorList>
    </citation>
    <scope>NUCLEOTIDE SEQUENCE [LARGE SCALE GENOMIC DNA]</scope>
    <source>
        <strain evidence="5 6">IBRC-M 10683</strain>
    </source>
</reference>
<sequence>MVSSLMQAKEVTKKYKRFSLGPLDMEVEPGIVIGLIGSNGSGKSTLLRVLMDVLKRDSGHIKFFGQEWHEDDVEWKQKVGYAGEILDAYGFLTVGELKDLISRWYPSWSNEQFETLVKRYKIDLKEKYRRCSKGTQKKIEFIFTLCHNPSLLLLDEPTAGVDIVSQRKMKEDLLNFMEDGEKAIVLATHTVDEINSICDEIVVLESGRIIHSFNKDEITENWARIWTSDIGENVKNHPNVIQYYSNPCQIVTNDLDTLEGIIQKEQITINHMQRLSLEEVLEFLIDN</sequence>
<dbReference type="PANTHER" id="PTHR42939">
    <property type="entry name" value="ABC TRANSPORTER ATP-BINDING PROTEIN ALBC-RELATED"/>
    <property type="match status" value="1"/>
</dbReference>
<dbReference type="EMBL" id="FQVW01000027">
    <property type="protein sequence ID" value="SHG33746.1"/>
    <property type="molecule type" value="Genomic_DNA"/>
</dbReference>
<dbReference type="InterPro" id="IPR027417">
    <property type="entry name" value="P-loop_NTPase"/>
</dbReference>
<dbReference type="PROSITE" id="PS50893">
    <property type="entry name" value="ABC_TRANSPORTER_2"/>
    <property type="match status" value="1"/>
</dbReference>
<dbReference type="PANTHER" id="PTHR42939:SF1">
    <property type="entry name" value="ABC TRANSPORTER ATP-BINDING PROTEIN ALBC-RELATED"/>
    <property type="match status" value="1"/>
</dbReference>
<dbReference type="RefSeq" id="WP_072890938.1">
    <property type="nucleotide sequence ID" value="NZ_FQVW01000027.1"/>
</dbReference>
<evidence type="ECO:0000256" key="1">
    <source>
        <dbReference type="ARBA" id="ARBA00022448"/>
    </source>
</evidence>
<dbReference type="InterPro" id="IPR051782">
    <property type="entry name" value="ABC_Transporter_VariousFunc"/>
</dbReference>
<keyword evidence="6" id="KW-1185">Reference proteome</keyword>
<dbReference type="STRING" id="930117.SAMN05216225_102712"/>
<dbReference type="CDD" id="cd03230">
    <property type="entry name" value="ABC_DR_subfamily_A"/>
    <property type="match status" value="1"/>
</dbReference>
<dbReference type="GO" id="GO:0005524">
    <property type="term" value="F:ATP binding"/>
    <property type="evidence" value="ECO:0007669"/>
    <property type="project" value="UniProtKB-KW"/>
</dbReference>
<dbReference type="Gene3D" id="3.40.50.300">
    <property type="entry name" value="P-loop containing nucleotide triphosphate hydrolases"/>
    <property type="match status" value="1"/>
</dbReference>
<keyword evidence="2" id="KW-0547">Nucleotide-binding</keyword>
<evidence type="ECO:0000256" key="3">
    <source>
        <dbReference type="ARBA" id="ARBA00022840"/>
    </source>
</evidence>
<keyword evidence="3 5" id="KW-0067">ATP-binding</keyword>
<dbReference type="SMART" id="SM00382">
    <property type="entry name" value="AAA"/>
    <property type="match status" value="1"/>
</dbReference>
<evidence type="ECO:0000259" key="4">
    <source>
        <dbReference type="PROSITE" id="PS50893"/>
    </source>
</evidence>
<dbReference type="InterPro" id="IPR003439">
    <property type="entry name" value="ABC_transporter-like_ATP-bd"/>
</dbReference>